<comment type="caution">
    <text evidence="3">The sequence shown here is derived from an EMBL/GenBank/DDBJ whole genome shotgun (WGS) entry which is preliminary data.</text>
</comment>
<feature type="domain" description="Thiopeptide-type bacteriocin biosynthesis" evidence="2">
    <location>
        <begin position="776"/>
        <end position="1024"/>
    </location>
</feature>
<reference evidence="3 4" key="1">
    <citation type="submission" date="2024-09" db="EMBL/GenBank/DDBJ databases">
        <authorList>
            <person name="Sun Q."/>
            <person name="Mori K."/>
        </authorList>
    </citation>
    <scope>NUCLEOTIDE SEQUENCE [LARGE SCALE GENOMIC DNA]</scope>
    <source>
        <strain evidence="3 4">TBRC 1851</strain>
    </source>
</reference>
<dbReference type="RefSeq" id="WP_394299188.1">
    <property type="nucleotide sequence ID" value="NZ_JBHMQT010000003.1"/>
</dbReference>
<keyword evidence="4" id="KW-1185">Reference proteome</keyword>
<evidence type="ECO:0000313" key="4">
    <source>
        <dbReference type="Proteomes" id="UP001589870"/>
    </source>
</evidence>
<proteinExistence type="predicted"/>
<accession>A0ABV6TYX6</accession>
<protein>
    <submittedName>
        <fullName evidence="3">Lantibiotic dehydratase</fullName>
    </submittedName>
</protein>
<evidence type="ECO:0000259" key="1">
    <source>
        <dbReference type="Pfam" id="PF04738"/>
    </source>
</evidence>
<dbReference type="InterPro" id="IPR006827">
    <property type="entry name" value="Lant_deHydtase_N"/>
</dbReference>
<evidence type="ECO:0000259" key="2">
    <source>
        <dbReference type="Pfam" id="PF14028"/>
    </source>
</evidence>
<dbReference type="Pfam" id="PF14028">
    <property type="entry name" value="Lant_dehydr_C"/>
    <property type="match status" value="1"/>
</dbReference>
<evidence type="ECO:0000313" key="3">
    <source>
        <dbReference type="EMBL" id="MFC0860932.1"/>
    </source>
</evidence>
<dbReference type="EMBL" id="JBHMQT010000003">
    <property type="protein sequence ID" value="MFC0860932.1"/>
    <property type="molecule type" value="Genomic_DNA"/>
</dbReference>
<feature type="domain" description="Lantibiotic dehydratase N-terminal" evidence="1">
    <location>
        <begin position="59"/>
        <end position="704"/>
    </location>
</feature>
<dbReference type="NCBIfam" id="TIGR03891">
    <property type="entry name" value="thiopep_ocin"/>
    <property type="match status" value="1"/>
</dbReference>
<sequence>MEVHVRSPVLPAGFRSCGTALIRAAAHPPPTVLPWPDLAESTSAHVASWVDWLRRVWANDDIAEALDHASPVLSQQVRVLCTAANPEVRETRRAVLSVARYLQRMAGRATPFGLLAGVTTASFGAGPQLRWGVRHQAVARAGAEWLAAVIAQVEDCPDLLARLPVVANNTLIVRGDRLIVPYQPQPHDRGMGAAEISLRHTPAVAAAVNAARAPIRLEDLAAKLHAEFPDAAPAAVTGMLTGLIARGALITSVHAPSTEPDALGHLVEQLEAAGTSAYEQTSLVQALKDIHALLQQHNRSPASEGRTVRADLAQRMRRLARTRQHPLAVDLRLDASAMLPDEVAREVERAALALTRLSAYPVGSPAWKSYHQRFYERYGIGSLVPLLDVVDDSGVGWPDGYPGTVTPERRSAMSARDEVLLALAQGAALDGRDEIVIDEALITALQLGPEQMRPPSHLELGVRIHATDLDALHRGEFRLEVLTVSRAAGVLTGRFLSVLPPGERAALAEALARVPDGDSDTVAAQLSFPPLDPATSHVTRAVQTLPIVISLAEHRVTGGQVLTVEDLAVGCDGRRLYLAAPAHGKRLEAAATHALNLRTHTPPLARFLTELSRAQYAQVSVFNWGAAVRLPYLPRVRYGRTILAAARWRLTAADLPGRTEPWTVWDAAFTAWRERRRLPRLVHLVDGDRRLPLDLDQSGHRVLLRAHLGGAPHAVLTEAPAPETAGWCDGRAHEVIVPLTATAPPPWPRLPTPTPARVVGRSGGLAPAASRVLLASLYGDIHRQDVILADYLPGLLDQLGGPFWWFVRYRDPAQHLRLRIALPDADTFGPVARTVSTWAEQLRRDGLLRELIYPSSYPEIGRWGAGEAMAAAERVFATDSRAVLTQLRLPARPHRQALVAAHTVAIAEAFTGSTAAGMHWLIDHIPAKAPARVPRPVFTEAVDIADPRDDWAALRAAPGGTQIAEAWEPRARALAAYRTHLPGPDTQGVAVDDVLGSLMHVNFVRACGIDFDDEAIGLYLARSAALAWKARTSGGRP</sequence>
<name>A0ABV6TYX6_9ACTN</name>
<dbReference type="Pfam" id="PF04738">
    <property type="entry name" value="Lant_dehydr_N"/>
    <property type="match status" value="1"/>
</dbReference>
<gene>
    <name evidence="3" type="ORF">ACFHYQ_01350</name>
</gene>
<organism evidence="3 4">
    <name type="scientific">Sphaerimonospora cavernae</name>
    <dbReference type="NCBI Taxonomy" id="1740611"/>
    <lineage>
        <taxon>Bacteria</taxon>
        <taxon>Bacillati</taxon>
        <taxon>Actinomycetota</taxon>
        <taxon>Actinomycetes</taxon>
        <taxon>Streptosporangiales</taxon>
        <taxon>Streptosporangiaceae</taxon>
        <taxon>Sphaerimonospora</taxon>
    </lineage>
</organism>
<dbReference type="InterPro" id="IPR023809">
    <property type="entry name" value="Thiopep_bacteriocin_synth_dom"/>
</dbReference>
<dbReference type="Proteomes" id="UP001589870">
    <property type="component" value="Unassembled WGS sequence"/>
</dbReference>